<evidence type="ECO:0000313" key="2">
    <source>
        <dbReference type="Proteomes" id="UP001501725"/>
    </source>
</evidence>
<protein>
    <submittedName>
        <fullName evidence="1">Uncharacterized protein</fullName>
    </submittedName>
</protein>
<proteinExistence type="predicted"/>
<keyword evidence="2" id="KW-1185">Reference proteome</keyword>
<dbReference type="Proteomes" id="UP001501725">
    <property type="component" value="Unassembled WGS sequence"/>
</dbReference>
<name>A0ABP8HLR1_9BACT</name>
<organism evidence="1 2">
    <name type="scientific">Flaviaesturariibacter amylovorans</name>
    <dbReference type="NCBI Taxonomy" id="1084520"/>
    <lineage>
        <taxon>Bacteria</taxon>
        <taxon>Pseudomonadati</taxon>
        <taxon>Bacteroidota</taxon>
        <taxon>Chitinophagia</taxon>
        <taxon>Chitinophagales</taxon>
        <taxon>Chitinophagaceae</taxon>
        <taxon>Flaviaestuariibacter</taxon>
    </lineage>
</organism>
<sequence length="107" mass="12142">MYILAQSSEMFALMIDVAGGRNQVACHVFNAFPNAQRCSSLLLRRRCHVFFFQVREYSASSRCSQMSVPFDQAIFNAQVVCDKHPGLSFSRFPVRRSPLMVSLGFRA</sequence>
<accession>A0ABP8HLR1</accession>
<comment type="caution">
    <text evidence="1">The sequence shown here is derived from an EMBL/GenBank/DDBJ whole genome shotgun (WGS) entry which is preliminary data.</text>
</comment>
<dbReference type="EMBL" id="BAABGY010000014">
    <property type="protein sequence ID" value="GAA4341075.1"/>
    <property type="molecule type" value="Genomic_DNA"/>
</dbReference>
<gene>
    <name evidence="1" type="ORF">GCM10023184_39220</name>
</gene>
<reference evidence="2" key="1">
    <citation type="journal article" date="2019" name="Int. J. Syst. Evol. Microbiol.">
        <title>The Global Catalogue of Microorganisms (GCM) 10K type strain sequencing project: providing services to taxonomists for standard genome sequencing and annotation.</title>
        <authorList>
            <consortium name="The Broad Institute Genomics Platform"/>
            <consortium name="The Broad Institute Genome Sequencing Center for Infectious Disease"/>
            <person name="Wu L."/>
            <person name="Ma J."/>
        </authorList>
    </citation>
    <scope>NUCLEOTIDE SEQUENCE [LARGE SCALE GENOMIC DNA]</scope>
    <source>
        <strain evidence="2">JCM 17919</strain>
    </source>
</reference>
<evidence type="ECO:0000313" key="1">
    <source>
        <dbReference type="EMBL" id="GAA4341075.1"/>
    </source>
</evidence>